<comment type="subcellular location">
    <subcellularLocation>
        <location evidence="1">Cell membrane</location>
        <topology evidence="1">Multi-pass membrane protein</topology>
    </subcellularLocation>
</comment>
<keyword evidence="4 7" id="KW-1133">Transmembrane helix</keyword>
<evidence type="ECO:0000256" key="5">
    <source>
        <dbReference type="ARBA" id="ARBA00023136"/>
    </source>
</evidence>
<evidence type="ECO:0000256" key="7">
    <source>
        <dbReference type="SAM" id="Phobius"/>
    </source>
</evidence>
<dbReference type="RefSeq" id="WP_151866393.1">
    <property type="nucleotide sequence ID" value="NZ_WBZB01000039.1"/>
</dbReference>
<evidence type="ECO:0000259" key="8">
    <source>
        <dbReference type="Pfam" id="PF02687"/>
    </source>
</evidence>
<evidence type="ECO:0000256" key="6">
    <source>
        <dbReference type="ARBA" id="ARBA00038076"/>
    </source>
</evidence>
<dbReference type="GO" id="GO:0022857">
    <property type="term" value="F:transmembrane transporter activity"/>
    <property type="evidence" value="ECO:0007669"/>
    <property type="project" value="TreeGrafter"/>
</dbReference>
<feature type="transmembrane region" description="Helical" evidence="7">
    <location>
        <begin position="371"/>
        <end position="395"/>
    </location>
</feature>
<evidence type="ECO:0000256" key="2">
    <source>
        <dbReference type="ARBA" id="ARBA00022475"/>
    </source>
</evidence>
<evidence type="ECO:0000313" key="10">
    <source>
        <dbReference type="Proteomes" id="UP000465601"/>
    </source>
</evidence>
<dbReference type="Proteomes" id="UP000465601">
    <property type="component" value="Unassembled WGS sequence"/>
</dbReference>
<comment type="caution">
    <text evidence="9">The sequence shown here is derived from an EMBL/GenBank/DDBJ whole genome shotgun (WGS) entry which is preliminary data.</text>
</comment>
<gene>
    <name evidence="9" type="ORF">F8153_10965</name>
</gene>
<organism evidence="9 10">
    <name type="scientific">Alkaliphilus serpentinus</name>
    <dbReference type="NCBI Taxonomy" id="1482731"/>
    <lineage>
        <taxon>Bacteria</taxon>
        <taxon>Bacillati</taxon>
        <taxon>Bacillota</taxon>
        <taxon>Clostridia</taxon>
        <taxon>Peptostreptococcales</taxon>
        <taxon>Natronincolaceae</taxon>
        <taxon>Alkaliphilus</taxon>
    </lineage>
</organism>
<sequence>MNILNKLTLKNLQLNRRRTIVTIIGIILSGAMICGVAALATSFQDLLVQGAKKTDGNYHAIFYNVKYENSKYITSHAYTKTSMLTKDIGYGVLETPRQEEKPYLFIKAYDAVALESLPLTLLEGRLPNKEGEMLVSIELKTAEAKDYLIGDTITIDIGSRMEEGNYLGQDIALKPQEKLVTYNTKTYTITGYIQRPRNEYPASPGHTAIAFLDEGNLLPQDEVNVSILGVKPKKIFEKVPQIAETAGVTRMSYNNELLKWMGISQNEALNNMFGSLALIIISLVVVGSVSVIYNAFAISVSERKKQFGMLASVGATAYQIRRMVFYEGLIIGLIGIPIGILSGFLGIGITLKVVNHLMVDSIFGSGIALRLIINPTIVITTILFVGLTIFLSAYFPARRASKISPIDAIRLTTDIKLKAKKLRTSKLTRILFGMEGELALKNLKRNRKRYRATVFSLFISIVLFVSFSAFMTYGFASSELYYGDIPFDVGVISNEAPTDKALELFEEISEFDHIERVSIHRTLRITGEIPDISLFGQYLREQIQEHNMLEENSKGNYEININVVSLTPEEHQIYLESLDAKPASTKNLGAILVNKNIVGGRIEYEPLNLEVGDKLDIQSNNSSLQLEVTELADSIPFGGRYNSMATITMIVEEDVFEEIYQAQSKDIQKNNLVAHIAIKSSNSAKLMEDIKSLIKTDGNKAFNVVDITTMKQEMERMRIVIAIFLYGFVSLITLIGVTNIFNTISTNVALRRREFAMLKSVGLTPEGFNKMINFESIFYGLKALLYGLPVSGFLSLLMHNSFGNLFEFEFVLPWKEIFICIAGVFIVVFVTMMYSSAKLKRENIIDALKEENL</sequence>
<accession>A0A833HMX2</accession>
<dbReference type="GO" id="GO:0005886">
    <property type="term" value="C:plasma membrane"/>
    <property type="evidence" value="ECO:0007669"/>
    <property type="project" value="UniProtKB-SubCell"/>
</dbReference>
<feature type="transmembrane region" description="Helical" evidence="7">
    <location>
        <begin position="20"/>
        <end position="43"/>
    </location>
</feature>
<feature type="transmembrane region" description="Helical" evidence="7">
    <location>
        <begin position="272"/>
        <end position="296"/>
    </location>
</feature>
<evidence type="ECO:0000256" key="3">
    <source>
        <dbReference type="ARBA" id="ARBA00022692"/>
    </source>
</evidence>
<comment type="similarity">
    <text evidence="6">Belongs to the ABC-4 integral membrane protein family.</text>
</comment>
<reference evidence="9 10" key="1">
    <citation type="submission" date="2019-10" db="EMBL/GenBank/DDBJ databases">
        <title>Alkaliphilus serpentinus sp. nov. and Alkaliphilus pronyensis sp. nov., two novel anaerobic alkaliphilic species isolated from the serpentinized-hosted hydrothermal field of the Prony Bay (New Caledonia).</title>
        <authorList>
            <person name="Postec A."/>
        </authorList>
    </citation>
    <scope>NUCLEOTIDE SEQUENCE [LARGE SCALE GENOMIC DNA]</scope>
    <source>
        <strain evidence="9 10">LacT</strain>
    </source>
</reference>
<name>A0A833HMX2_9FIRM</name>
<feature type="transmembrane region" description="Helical" evidence="7">
    <location>
        <begin position="329"/>
        <end position="351"/>
    </location>
</feature>
<keyword evidence="5 7" id="KW-0472">Membrane</keyword>
<dbReference type="AlphaFoldDB" id="A0A833HMX2"/>
<dbReference type="PANTHER" id="PTHR30572:SF4">
    <property type="entry name" value="ABC TRANSPORTER PERMEASE YTRF"/>
    <property type="match status" value="1"/>
</dbReference>
<dbReference type="InterPro" id="IPR050250">
    <property type="entry name" value="Macrolide_Exporter_MacB"/>
</dbReference>
<dbReference type="EMBL" id="WBZB01000039">
    <property type="protein sequence ID" value="KAB3528837.1"/>
    <property type="molecule type" value="Genomic_DNA"/>
</dbReference>
<feature type="transmembrane region" description="Helical" evidence="7">
    <location>
        <begin position="777"/>
        <end position="796"/>
    </location>
</feature>
<keyword evidence="2" id="KW-1003">Cell membrane</keyword>
<feature type="transmembrane region" description="Helical" evidence="7">
    <location>
        <begin position="719"/>
        <end position="744"/>
    </location>
</feature>
<evidence type="ECO:0000313" key="9">
    <source>
        <dbReference type="EMBL" id="KAB3528837.1"/>
    </source>
</evidence>
<evidence type="ECO:0000256" key="1">
    <source>
        <dbReference type="ARBA" id="ARBA00004651"/>
    </source>
</evidence>
<evidence type="ECO:0000256" key="4">
    <source>
        <dbReference type="ARBA" id="ARBA00022989"/>
    </source>
</evidence>
<dbReference type="OrthoDB" id="9793166at2"/>
<dbReference type="Pfam" id="PF02687">
    <property type="entry name" value="FtsX"/>
    <property type="match status" value="2"/>
</dbReference>
<keyword evidence="10" id="KW-1185">Reference proteome</keyword>
<feature type="transmembrane region" description="Helical" evidence="7">
    <location>
        <begin position="816"/>
        <end position="834"/>
    </location>
</feature>
<dbReference type="InterPro" id="IPR003838">
    <property type="entry name" value="ABC3_permease_C"/>
</dbReference>
<feature type="domain" description="ABC3 transporter permease C-terminal" evidence="8">
    <location>
        <begin position="279"/>
        <end position="405"/>
    </location>
</feature>
<keyword evidence="3 7" id="KW-0812">Transmembrane</keyword>
<feature type="domain" description="ABC3 transporter permease C-terminal" evidence="8">
    <location>
        <begin position="728"/>
        <end position="844"/>
    </location>
</feature>
<protein>
    <submittedName>
        <fullName evidence="9">ABC transporter permease</fullName>
    </submittedName>
</protein>
<proteinExistence type="inferred from homology"/>
<dbReference type="PANTHER" id="PTHR30572">
    <property type="entry name" value="MEMBRANE COMPONENT OF TRANSPORTER-RELATED"/>
    <property type="match status" value="1"/>
</dbReference>
<feature type="transmembrane region" description="Helical" evidence="7">
    <location>
        <begin position="454"/>
        <end position="476"/>
    </location>
</feature>